<gene>
    <name evidence="2" type="ORF">LCGC14_2922790</name>
</gene>
<accession>A0A0F8YA54</accession>
<feature type="domain" description="Polysaccharide biosynthesis protein CapD-like" evidence="1">
    <location>
        <begin position="2"/>
        <end position="95"/>
    </location>
</feature>
<dbReference type="InterPro" id="IPR051203">
    <property type="entry name" value="Polysaccharide_Synthase-Rel"/>
</dbReference>
<evidence type="ECO:0000313" key="2">
    <source>
        <dbReference type="EMBL" id="KKK70555.1"/>
    </source>
</evidence>
<name>A0A0F8YA54_9ZZZZ</name>
<reference evidence="2" key="1">
    <citation type="journal article" date="2015" name="Nature">
        <title>Complex archaea that bridge the gap between prokaryotes and eukaryotes.</title>
        <authorList>
            <person name="Spang A."/>
            <person name="Saw J.H."/>
            <person name="Jorgensen S.L."/>
            <person name="Zaremba-Niedzwiedzka K."/>
            <person name="Martijn J."/>
            <person name="Lind A.E."/>
            <person name="van Eijk R."/>
            <person name="Schleper C."/>
            <person name="Guy L."/>
            <person name="Ettema T.J."/>
        </authorList>
    </citation>
    <scope>NUCLEOTIDE SEQUENCE</scope>
</reference>
<dbReference type="EMBL" id="LAZR01058135">
    <property type="protein sequence ID" value="KKK70555.1"/>
    <property type="molecule type" value="Genomic_DNA"/>
</dbReference>
<dbReference type="AlphaFoldDB" id="A0A0F8YA54"/>
<dbReference type="Pfam" id="PF02719">
    <property type="entry name" value="Polysacc_synt_2"/>
    <property type="match status" value="1"/>
</dbReference>
<dbReference type="PANTHER" id="PTHR43318">
    <property type="entry name" value="UDP-N-ACETYLGLUCOSAMINE 4,6-DEHYDRATASE"/>
    <property type="match status" value="1"/>
</dbReference>
<dbReference type="InterPro" id="IPR003869">
    <property type="entry name" value="Polysac_CapD-like"/>
</dbReference>
<evidence type="ECO:0000259" key="1">
    <source>
        <dbReference type="Pfam" id="PF02719"/>
    </source>
</evidence>
<dbReference type="PANTHER" id="PTHR43318:SF2">
    <property type="entry name" value="UDP-N-ACETYLGLUCOSAMINE 4,6-DEHYDRATASE (INVERTING)"/>
    <property type="match status" value="1"/>
</dbReference>
<proteinExistence type="predicted"/>
<dbReference type="Gene3D" id="3.40.50.720">
    <property type="entry name" value="NAD(P)-binding Rossmann-like Domain"/>
    <property type="match status" value="1"/>
</dbReference>
<comment type="caution">
    <text evidence="2">The sequence shown here is derived from an EMBL/GenBank/DDBJ whole genome shotgun (WGS) entry which is preliminary data.</text>
</comment>
<feature type="non-terminal residue" evidence="2">
    <location>
        <position position="1"/>
    </location>
</feature>
<sequence>EKTGKITITHPDMTRFWITLKQVSNFVLQSISEMQGGEIFVPKMPSANITTMASVIVPGYVKVKYSGMRPGEKLHETLITKEEDLRLEQNEIRYVIAQTENDIVPFPIEFAQEYRSDNNEKWLTHDQIKEMIENG</sequence>
<organism evidence="2">
    <name type="scientific">marine sediment metagenome</name>
    <dbReference type="NCBI Taxonomy" id="412755"/>
    <lineage>
        <taxon>unclassified sequences</taxon>
        <taxon>metagenomes</taxon>
        <taxon>ecological metagenomes</taxon>
    </lineage>
</organism>
<protein>
    <recommendedName>
        <fullName evidence="1">Polysaccharide biosynthesis protein CapD-like domain-containing protein</fullName>
    </recommendedName>
</protein>